<keyword evidence="5" id="KW-1003">Cell membrane</keyword>
<dbReference type="GO" id="GO:0005634">
    <property type="term" value="C:nucleus"/>
    <property type="evidence" value="ECO:0007669"/>
    <property type="project" value="UniProtKB-SubCell"/>
</dbReference>
<evidence type="ECO:0000256" key="15">
    <source>
        <dbReference type="ARBA" id="ARBA00074876"/>
    </source>
</evidence>
<dbReference type="GeneTree" id="ENSGT00950000183017"/>
<keyword evidence="11" id="KW-0539">Nucleus</keyword>
<evidence type="ECO:0000256" key="4">
    <source>
        <dbReference type="ARBA" id="ARBA00004510"/>
    </source>
</evidence>
<dbReference type="Gene3D" id="2.30.29.30">
    <property type="entry name" value="Pleckstrin-homology domain (PH domain)/Phosphotyrosine-binding domain (PTB)"/>
    <property type="match status" value="1"/>
</dbReference>
<evidence type="ECO:0000256" key="9">
    <source>
        <dbReference type="ARBA" id="ARBA00023125"/>
    </source>
</evidence>
<evidence type="ECO:0000256" key="13">
    <source>
        <dbReference type="ARBA" id="ARBA00059750"/>
    </source>
</evidence>
<keyword evidence="8 16" id="KW-0175">Coiled coil</keyword>
<comment type="function">
    <text evidence="13">Phosphatidylinositol 3,4,5-trisphosphate-dependent guanine nucleotide exchange factor (GEF) which, independently of RAS, transduces signals from tyrosine kinase receptors to RAC. It also mediates signaling of membrane ruffling. Regulates the actin cytoskeleton as an effector or adapter protein in response to agonist stimulated phosphatidylinositol (3,4)-bisphosphate production and cell protrusion.</text>
</comment>
<organism evidence="18 19">
    <name type="scientific">Takifugu rubripes</name>
    <name type="common">Japanese pufferfish</name>
    <name type="synonym">Fugu rubripes</name>
    <dbReference type="NCBI Taxonomy" id="31033"/>
    <lineage>
        <taxon>Eukaryota</taxon>
        <taxon>Metazoa</taxon>
        <taxon>Chordata</taxon>
        <taxon>Craniata</taxon>
        <taxon>Vertebrata</taxon>
        <taxon>Euteleostomi</taxon>
        <taxon>Actinopterygii</taxon>
        <taxon>Neopterygii</taxon>
        <taxon>Teleostei</taxon>
        <taxon>Neoteleostei</taxon>
        <taxon>Acanthomorphata</taxon>
        <taxon>Eupercaria</taxon>
        <taxon>Tetraodontiformes</taxon>
        <taxon>Tetradontoidea</taxon>
        <taxon>Tetraodontidae</taxon>
        <taxon>Takifugu</taxon>
    </lineage>
</organism>
<evidence type="ECO:0000256" key="1">
    <source>
        <dbReference type="ARBA" id="ARBA00004123"/>
    </source>
</evidence>
<evidence type="ECO:0000256" key="2">
    <source>
        <dbReference type="ARBA" id="ARBA00004236"/>
    </source>
</evidence>
<dbReference type="SMART" id="SM00233">
    <property type="entry name" value="PH"/>
    <property type="match status" value="1"/>
</dbReference>
<dbReference type="Ensembl" id="ENSTRUT00000056609.2">
    <property type="protein sequence ID" value="ENSTRUP00000054170.2"/>
    <property type="gene ID" value="ENSTRUG00000017420.3"/>
</dbReference>
<evidence type="ECO:0000313" key="19">
    <source>
        <dbReference type="Proteomes" id="UP000005226"/>
    </source>
</evidence>
<feature type="domain" description="PH" evidence="17">
    <location>
        <begin position="151"/>
        <end position="247"/>
    </location>
</feature>
<dbReference type="CDD" id="cd13273">
    <property type="entry name" value="PH_SWAP-70"/>
    <property type="match status" value="1"/>
</dbReference>
<dbReference type="GO" id="GO:0003677">
    <property type="term" value="F:DNA binding"/>
    <property type="evidence" value="ECO:0007669"/>
    <property type="project" value="UniProtKB-KW"/>
</dbReference>
<dbReference type="GO" id="GO:0005886">
    <property type="term" value="C:plasma membrane"/>
    <property type="evidence" value="ECO:0007669"/>
    <property type="project" value="UniProtKB-SubCell"/>
</dbReference>
<dbReference type="SUPFAM" id="SSF50729">
    <property type="entry name" value="PH domain-like"/>
    <property type="match status" value="1"/>
</dbReference>
<evidence type="ECO:0000256" key="3">
    <source>
        <dbReference type="ARBA" id="ARBA00004496"/>
    </source>
</evidence>
<dbReference type="GO" id="GO:0005737">
    <property type="term" value="C:cytoplasm"/>
    <property type="evidence" value="ECO:0007669"/>
    <property type="project" value="UniProtKB-SubCell"/>
</dbReference>
<dbReference type="PANTHER" id="PTHR14383">
    <property type="entry name" value="SWAP-70 RECOMBINASE"/>
    <property type="match status" value="1"/>
</dbReference>
<evidence type="ECO:0000256" key="16">
    <source>
        <dbReference type="SAM" id="Coils"/>
    </source>
</evidence>
<dbReference type="InterPro" id="IPR057836">
    <property type="entry name" value="EF-hand_SWAP70_N"/>
</dbReference>
<dbReference type="SUPFAM" id="SSF47473">
    <property type="entry name" value="EF-hand"/>
    <property type="match status" value="1"/>
</dbReference>
<evidence type="ECO:0000256" key="12">
    <source>
        <dbReference type="ARBA" id="ARBA00023273"/>
    </source>
</evidence>
<dbReference type="AlphaFoldDB" id="A0A3B5KFK8"/>
<accession>A0A3B5KFK8</accession>
<keyword evidence="12" id="KW-0966">Cell projection</keyword>
<protein>
    <recommendedName>
        <fullName evidence="15">Switch-associated protein 70</fullName>
    </recommendedName>
</protein>
<gene>
    <name evidence="18" type="primary">swap70a</name>
</gene>
<dbReference type="GO" id="GO:0030027">
    <property type="term" value="C:lamellipodium"/>
    <property type="evidence" value="ECO:0007669"/>
    <property type="project" value="UniProtKB-SubCell"/>
</dbReference>
<reference evidence="18 19" key="1">
    <citation type="journal article" date="2011" name="Genome Biol. Evol.">
        <title>Integration of the genetic map and genome assembly of fugu facilitates insights into distinct features of genome evolution in teleosts and mammals.</title>
        <authorList>
            <person name="Kai W."/>
            <person name="Kikuchi K."/>
            <person name="Tohari S."/>
            <person name="Chew A.K."/>
            <person name="Tay A."/>
            <person name="Fujiwara A."/>
            <person name="Hosoya S."/>
            <person name="Suetake H."/>
            <person name="Naruse K."/>
            <person name="Brenner S."/>
            <person name="Suzuki Y."/>
            <person name="Venkatesh B."/>
        </authorList>
    </citation>
    <scope>NUCLEOTIDE SEQUENCE [LARGE SCALE GENOMIC DNA]</scope>
</reference>
<keyword evidence="7" id="KW-0597">Phosphoprotein</keyword>
<evidence type="ECO:0000256" key="11">
    <source>
        <dbReference type="ARBA" id="ARBA00023242"/>
    </source>
</evidence>
<dbReference type="PROSITE" id="PS50003">
    <property type="entry name" value="PH_DOMAIN"/>
    <property type="match status" value="1"/>
</dbReference>
<dbReference type="InterPro" id="IPR001849">
    <property type="entry name" value="PH_domain"/>
</dbReference>
<dbReference type="InterPro" id="IPR011992">
    <property type="entry name" value="EF-hand-dom_pair"/>
</dbReference>
<dbReference type="PANTHER" id="PTHR14383:SF6">
    <property type="entry name" value="SWITCH-ASSOCIATED PROTEIN 70"/>
    <property type="match status" value="1"/>
</dbReference>
<evidence type="ECO:0000256" key="5">
    <source>
        <dbReference type="ARBA" id="ARBA00022475"/>
    </source>
</evidence>
<keyword evidence="10" id="KW-0472">Membrane</keyword>
<evidence type="ECO:0000313" key="18">
    <source>
        <dbReference type="Ensembl" id="ENSTRUP00000054170.2"/>
    </source>
</evidence>
<keyword evidence="6" id="KW-0963">Cytoplasm</keyword>
<evidence type="ECO:0000256" key="14">
    <source>
        <dbReference type="ARBA" id="ARBA00066244"/>
    </source>
</evidence>
<evidence type="ECO:0000256" key="6">
    <source>
        <dbReference type="ARBA" id="ARBA00022490"/>
    </source>
</evidence>
<comment type="subcellular location">
    <subcellularLocation>
        <location evidence="2">Cell membrane</location>
    </subcellularLocation>
    <subcellularLocation>
        <location evidence="4">Cell projection</location>
        <location evidence="4">Lamellipodium</location>
    </subcellularLocation>
    <subcellularLocation>
        <location evidence="3">Cytoplasm</location>
    </subcellularLocation>
    <subcellularLocation>
        <location evidence="1">Nucleus</location>
    </subcellularLocation>
</comment>
<evidence type="ECO:0000259" key="17">
    <source>
        <dbReference type="PROSITE" id="PS50003"/>
    </source>
</evidence>
<dbReference type="InterPro" id="IPR057837">
    <property type="entry name" value="PH_SWAP70"/>
</dbReference>
<evidence type="ECO:0000256" key="8">
    <source>
        <dbReference type="ARBA" id="ARBA00023054"/>
    </source>
</evidence>
<feature type="coiled-coil region" evidence="16">
    <location>
        <begin position="268"/>
        <end position="387"/>
    </location>
</feature>
<dbReference type="Pfam" id="PF25530">
    <property type="entry name" value="EF-hand_SWAP70_N"/>
    <property type="match status" value="1"/>
</dbReference>
<keyword evidence="19" id="KW-1185">Reference proteome</keyword>
<dbReference type="FunFam" id="2.30.29.30:FF:000175">
    <property type="entry name" value="switch-associated protein 70 isoform X2"/>
    <property type="match status" value="1"/>
</dbReference>
<feature type="coiled-coil region" evidence="16">
    <location>
        <begin position="416"/>
        <end position="471"/>
    </location>
</feature>
<evidence type="ECO:0000256" key="7">
    <source>
        <dbReference type="ARBA" id="ARBA00022553"/>
    </source>
</evidence>
<reference evidence="18" key="2">
    <citation type="submission" date="2025-08" db="UniProtKB">
        <authorList>
            <consortium name="Ensembl"/>
        </authorList>
    </citation>
    <scope>IDENTIFICATION</scope>
</reference>
<dbReference type="Pfam" id="PF00169">
    <property type="entry name" value="PH"/>
    <property type="match status" value="1"/>
</dbReference>
<comment type="subunit">
    <text evidence="14">The SWAP complex consists of NPM1, NCL, PARP1 and SWAP70.</text>
</comment>
<name>A0A3B5KFK8_TAKRU</name>
<proteinExistence type="predicted"/>
<evidence type="ECO:0000256" key="10">
    <source>
        <dbReference type="ARBA" id="ARBA00023136"/>
    </source>
</evidence>
<keyword evidence="9" id="KW-0238">DNA-binding</keyword>
<dbReference type="InterPro" id="IPR011993">
    <property type="entry name" value="PH-like_dom_sf"/>
</dbReference>
<dbReference type="Proteomes" id="UP000005226">
    <property type="component" value="Chromosome 13"/>
</dbReference>
<sequence>MWLREELLKSIWHAFRALDLDQRGKVSKSQLKVLSHSLCTVMKIPHDPVALEEHFRDDNEGPLSNQGYMPYLKRFILDKIEYFLRKLMEASGGGGGEGRWSEEKLRLSLKSNSLTVWELLHLLGSGYFSKGLSHHSLSMGISELFQELILDVLKQGYMMKKGHKRKNWTERWFVLRPNSLSYYISEDLVEKRGDIVLDQFCSVESLADKEGRKCLFIIKCSDKSFEISASDKKKKQEWIQAIQTCIQQLSLGLSSPHREARLRRRELRQRQQVQVEDLEDRMKQLQAANENKQRQLEEMRKKMEEAAERATMEEYRRKRTQADLQNRYQLDLEREKMVRQQMEKQIAQKSSELEQYLQRVKELEDMYHQLEEALEDERQAKLDEEAMRKLQARLLNEEAGKRAELEQLHLSQQMALSQTEAEKQELVAEQLAKERQLQAAMSQLDKLESERQEALEKYKEVSRKLEHAANKTKTWKDKVAKHEGLVRLIQPGHKGPQRITNWGLASITDTELEMRKKSWQKRKNEDAQ</sequence>
<reference evidence="18" key="3">
    <citation type="submission" date="2025-09" db="UniProtKB">
        <authorList>
            <consortium name="Ensembl"/>
        </authorList>
    </citation>
    <scope>IDENTIFICATION</scope>
</reference>